<evidence type="ECO:0000313" key="1">
    <source>
        <dbReference type="EMBL" id="KAJ8981338.1"/>
    </source>
</evidence>
<dbReference type="Proteomes" id="UP001162164">
    <property type="component" value="Unassembled WGS sequence"/>
</dbReference>
<sequence>MLRIQFGAGSNVMDEDPSENWIFPSYAPAPLELETLFEFLDKQREAGYFSFNPDYMLYSAIGAQAYSVKQIMDLLFKKN</sequence>
<comment type="caution">
    <text evidence="1">The sequence shown here is derived from an EMBL/GenBank/DDBJ whole genome shotgun (WGS) entry which is preliminary data.</text>
</comment>
<protein>
    <submittedName>
        <fullName evidence="1">Uncharacterized protein</fullName>
    </submittedName>
</protein>
<name>A0ABQ9JVH1_9CUCU</name>
<reference evidence="1" key="1">
    <citation type="journal article" date="2023" name="Insect Mol. Biol.">
        <title>Genome sequencing provides insights into the evolution of gene families encoding plant cell wall-degrading enzymes in longhorned beetles.</title>
        <authorList>
            <person name="Shin N.R."/>
            <person name="Okamura Y."/>
            <person name="Kirsch R."/>
            <person name="Pauchet Y."/>
        </authorList>
    </citation>
    <scope>NUCLEOTIDE SEQUENCE</scope>
    <source>
        <strain evidence="1">MMC_N1</strain>
    </source>
</reference>
<organism evidence="1 2">
    <name type="scientific">Molorchus minor</name>
    <dbReference type="NCBI Taxonomy" id="1323400"/>
    <lineage>
        <taxon>Eukaryota</taxon>
        <taxon>Metazoa</taxon>
        <taxon>Ecdysozoa</taxon>
        <taxon>Arthropoda</taxon>
        <taxon>Hexapoda</taxon>
        <taxon>Insecta</taxon>
        <taxon>Pterygota</taxon>
        <taxon>Neoptera</taxon>
        <taxon>Endopterygota</taxon>
        <taxon>Coleoptera</taxon>
        <taxon>Polyphaga</taxon>
        <taxon>Cucujiformia</taxon>
        <taxon>Chrysomeloidea</taxon>
        <taxon>Cerambycidae</taxon>
        <taxon>Lamiinae</taxon>
        <taxon>Monochamini</taxon>
        <taxon>Molorchus</taxon>
    </lineage>
</organism>
<dbReference type="EMBL" id="JAPWTJ010000189">
    <property type="protein sequence ID" value="KAJ8981338.1"/>
    <property type="molecule type" value="Genomic_DNA"/>
</dbReference>
<proteinExistence type="predicted"/>
<keyword evidence="2" id="KW-1185">Reference proteome</keyword>
<evidence type="ECO:0000313" key="2">
    <source>
        <dbReference type="Proteomes" id="UP001162164"/>
    </source>
</evidence>
<gene>
    <name evidence="1" type="ORF">NQ317_015979</name>
</gene>
<accession>A0ABQ9JVH1</accession>